<evidence type="ECO:0000256" key="15">
    <source>
        <dbReference type="PIRNR" id="PIRNR028762"/>
    </source>
</evidence>
<keyword evidence="7 15" id="KW-0949">S-adenosyl-L-methionine</keyword>
<evidence type="ECO:0000259" key="19">
    <source>
        <dbReference type="PROSITE" id="PS51562"/>
    </source>
</evidence>
<evidence type="ECO:0000256" key="4">
    <source>
        <dbReference type="ARBA" id="ARBA00022603"/>
    </source>
</evidence>
<feature type="site" description="mRNA cap binding" evidence="17">
    <location>
        <position position="354"/>
    </location>
</feature>
<evidence type="ECO:0000256" key="5">
    <source>
        <dbReference type="ARBA" id="ARBA00022664"/>
    </source>
</evidence>
<feature type="binding site" evidence="16">
    <location>
        <position position="198"/>
    </location>
    <ligand>
        <name>S-adenosyl-L-methionine</name>
        <dbReference type="ChEBI" id="CHEBI:59789"/>
    </ligand>
</feature>
<evidence type="ECO:0000256" key="17">
    <source>
        <dbReference type="PIRSR" id="PIRSR028762-2"/>
    </source>
</evidence>
<feature type="domain" description="MRNA cap 0 methyltransferase" evidence="19">
    <location>
        <begin position="145"/>
        <end position="430"/>
    </location>
</feature>
<comment type="subcellular location">
    <subcellularLocation>
        <location evidence="2 15">Nucleus</location>
    </subcellularLocation>
</comment>
<feature type="site" description="mRNA cap binding" evidence="17">
    <location>
        <position position="185"/>
    </location>
</feature>
<dbReference type="PANTHER" id="PTHR12189">
    <property type="entry name" value="MRNA GUANINE-7- METHYLTRANSFERASE"/>
    <property type="match status" value="1"/>
</dbReference>
<feature type="binding site" evidence="16">
    <location>
        <position position="176"/>
    </location>
    <ligand>
        <name>S-adenosyl-L-methionine</name>
        <dbReference type="ChEBI" id="CHEBI:59789"/>
    </ligand>
</feature>
<keyword evidence="8 15" id="KW-0694">RNA-binding</keyword>
<feature type="compositionally biased region" description="Basic and acidic residues" evidence="18">
    <location>
        <begin position="83"/>
        <end position="105"/>
    </location>
</feature>
<evidence type="ECO:0000256" key="13">
    <source>
        <dbReference type="ARBA" id="ARBA00044712"/>
    </source>
</evidence>
<feature type="region of interest" description="Disordered" evidence="18">
    <location>
        <begin position="1"/>
        <end position="41"/>
    </location>
</feature>
<evidence type="ECO:0000256" key="8">
    <source>
        <dbReference type="ARBA" id="ARBA00022884"/>
    </source>
</evidence>
<evidence type="ECO:0000256" key="14">
    <source>
        <dbReference type="ARBA" id="ARBA00049739"/>
    </source>
</evidence>
<dbReference type="PIRSF" id="PIRSF028762">
    <property type="entry name" value="ABD1"/>
    <property type="match status" value="1"/>
</dbReference>
<feature type="site" description="mRNA cap binding" evidence="17">
    <location>
        <position position="210"/>
    </location>
</feature>
<feature type="site" description="mRNA cap binding" evidence="17">
    <location>
        <position position="179"/>
    </location>
</feature>
<dbReference type="PANTHER" id="PTHR12189:SF2">
    <property type="entry name" value="MRNA CAP GUANINE-N7 METHYLTRANSFERASE"/>
    <property type="match status" value="1"/>
</dbReference>
<comment type="catalytic activity">
    <reaction evidence="13">
        <text>a 5'-end (5'-triphosphoguanosine)-ribonucleoside in mRNA + S-adenosyl-L-methionine = a 5'-end (N(7)-methyl 5'-triphosphoguanosine)-ribonucleoside in mRNA + S-adenosyl-L-homocysteine</text>
        <dbReference type="Rhea" id="RHEA:67008"/>
        <dbReference type="Rhea" id="RHEA-COMP:17166"/>
        <dbReference type="Rhea" id="RHEA-COMP:17167"/>
        <dbReference type="ChEBI" id="CHEBI:57856"/>
        <dbReference type="ChEBI" id="CHEBI:59789"/>
        <dbReference type="ChEBI" id="CHEBI:156461"/>
        <dbReference type="ChEBI" id="CHEBI:167617"/>
        <dbReference type="EC" id="2.1.1.56"/>
    </reaction>
</comment>
<evidence type="ECO:0000256" key="7">
    <source>
        <dbReference type="ARBA" id="ARBA00022691"/>
    </source>
</evidence>
<dbReference type="FunFam" id="3.40.50.150:FF:000280">
    <property type="entry name" value="mRNA cap guanine-N7 methyltransferase"/>
    <property type="match status" value="1"/>
</dbReference>
<evidence type="ECO:0000256" key="12">
    <source>
        <dbReference type="ARBA" id="ARBA00033387"/>
    </source>
</evidence>
<dbReference type="RefSeq" id="XP_018982738.1">
    <property type="nucleotide sequence ID" value="XM_019130031.1"/>
</dbReference>
<accession>A0A1E3QIE3</accession>
<dbReference type="GO" id="GO:0003723">
    <property type="term" value="F:RNA binding"/>
    <property type="evidence" value="ECO:0007669"/>
    <property type="project" value="UniProtKB-KW"/>
</dbReference>
<gene>
    <name evidence="20" type="ORF">BABINDRAFT_163654</name>
</gene>
<dbReference type="Gene3D" id="3.40.50.150">
    <property type="entry name" value="Vaccinia Virus protein VP39"/>
    <property type="match status" value="1"/>
</dbReference>
<evidence type="ECO:0000313" key="21">
    <source>
        <dbReference type="Proteomes" id="UP000094336"/>
    </source>
</evidence>
<evidence type="ECO:0000256" key="18">
    <source>
        <dbReference type="SAM" id="MobiDB-lite"/>
    </source>
</evidence>
<evidence type="ECO:0000256" key="6">
    <source>
        <dbReference type="ARBA" id="ARBA00022679"/>
    </source>
</evidence>
<dbReference type="EC" id="2.1.1.56" evidence="3 15"/>
<proteinExistence type="inferred from homology"/>
<dbReference type="GO" id="GO:0070693">
    <property type="term" value="C:P-TEFb-cap methyltransferase complex"/>
    <property type="evidence" value="ECO:0007669"/>
    <property type="project" value="EnsemblFungi"/>
</dbReference>
<evidence type="ECO:0000256" key="2">
    <source>
        <dbReference type="ARBA" id="ARBA00004123"/>
    </source>
</evidence>
<evidence type="ECO:0000256" key="1">
    <source>
        <dbReference type="ARBA" id="ARBA00003378"/>
    </source>
</evidence>
<feature type="region of interest" description="Disordered" evidence="18">
    <location>
        <begin position="53"/>
        <end position="119"/>
    </location>
</feature>
<dbReference type="PROSITE" id="PS51562">
    <property type="entry name" value="RNA_CAP0_MT"/>
    <property type="match status" value="1"/>
</dbReference>
<keyword evidence="10 15" id="KW-0539">Nucleus</keyword>
<dbReference type="InterPro" id="IPR029063">
    <property type="entry name" value="SAM-dependent_MTases_sf"/>
</dbReference>
<feature type="binding site" evidence="17">
    <location>
        <begin position="154"/>
        <end position="155"/>
    </location>
    <ligand>
        <name>mRNA</name>
        <dbReference type="ChEBI" id="CHEBI:33699"/>
    </ligand>
</feature>
<comment type="function">
    <text evidence="1">Responsible for methylating the 5'-cap structure of mRNAs.</text>
</comment>
<feature type="binding site" evidence="16">
    <location>
        <position position="261"/>
    </location>
    <ligand>
        <name>S-adenosyl-L-methionine</name>
        <dbReference type="ChEBI" id="CHEBI:59789"/>
    </ligand>
</feature>
<evidence type="ECO:0000313" key="20">
    <source>
        <dbReference type="EMBL" id="ODQ77410.1"/>
    </source>
</evidence>
<evidence type="ECO:0000256" key="3">
    <source>
        <dbReference type="ARBA" id="ARBA00011926"/>
    </source>
</evidence>
<reference evidence="21" key="1">
    <citation type="submission" date="2016-05" db="EMBL/GenBank/DDBJ databases">
        <title>Comparative genomics of biotechnologically important yeasts.</title>
        <authorList>
            <consortium name="DOE Joint Genome Institute"/>
            <person name="Riley R."/>
            <person name="Haridas S."/>
            <person name="Wolfe K.H."/>
            <person name="Lopes M.R."/>
            <person name="Hittinger C.T."/>
            <person name="Goker M."/>
            <person name="Salamov A."/>
            <person name="Wisecaver J."/>
            <person name="Long T.M."/>
            <person name="Aerts A.L."/>
            <person name="Barry K."/>
            <person name="Choi C."/>
            <person name="Clum A."/>
            <person name="Coughlan A.Y."/>
            <person name="Deshpande S."/>
            <person name="Douglass A.P."/>
            <person name="Hanson S.J."/>
            <person name="Klenk H.-P."/>
            <person name="Labutti K."/>
            <person name="Lapidus A."/>
            <person name="Lindquist E."/>
            <person name="Lipzen A."/>
            <person name="Meier-Kolthoff J.P."/>
            <person name="Ohm R.A."/>
            <person name="Otillar R.P."/>
            <person name="Pangilinan J."/>
            <person name="Peng Y."/>
            <person name="Rokas A."/>
            <person name="Rosa C.A."/>
            <person name="Scheuner C."/>
            <person name="Sibirny A.A."/>
            <person name="Slot J.C."/>
            <person name="Stielow J.B."/>
            <person name="Sun H."/>
            <person name="Kurtzman C.P."/>
            <person name="Blackwell M."/>
            <person name="Grigoriev I.V."/>
            <person name="Jeffries T.W."/>
        </authorList>
    </citation>
    <scope>NUCLEOTIDE SEQUENCE [LARGE SCALE GENOMIC DNA]</scope>
    <source>
        <strain evidence="21">NRRL Y-12698</strain>
    </source>
</reference>
<evidence type="ECO:0000256" key="10">
    <source>
        <dbReference type="ARBA" id="ARBA00023242"/>
    </source>
</evidence>
<dbReference type="InterPro" id="IPR039753">
    <property type="entry name" value="RG7MT1"/>
</dbReference>
<protein>
    <recommendedName>
        <fullName evidence="14 15">mRNA cap guanine-N(7) methyltransferase</fullName>
        <ecNumber evidence="3 15">2.1.1.56</ecNumber>
    </recommendedName>
    <alternativeName>
        <fullName evidence="11 15">mRNA (guanine-N(7))-methyltransferase</fullName>
    </alternativeName>
    <alternativeName>
        <fullName evidence="12 15">mRNA cap methyltransferase</fullName>
    </alternativeName>
</protein>
<dbReference type="AlphaFoldDB" id="A0A1E3QIE3"/>
<dbReference type="Pfam" id="PF03291">
    <property type="entry name" value="mRNA_G-N7_MeTrfase"/>
    <property type="match status" value="1"/>
</dbReference>
<feature type="compositionally biased region" description="Polar residues" evidence="18">
    <location>
        <begin position="53"/>
        <end position="62"/>
    </location>
</feature>
<dbReference type="SUPFAM" id="SSF53335">
    <property type="entry name" value="S-adenosyl-L-methionine-dependent methyltransferases"/>
    <property type="match status" value="1"/>
</dbReference>
<dbReference type="InterPro" id="IPR016899">
    <property type="entry name" value="mRNA_G-N7_MeTrfase_euk"/>
</dbReference>
<feature type="binding site" evidence="16">
    <location>
        <position position="256"/>
    </location>
    <ligand>
        <name>S-adenosyl-L-methionine</name>
        <dbReference type="ChEBI" id="CHEBI:59789"/>
    </ligand>
</feature>
<feature type="binding site" evidence="16">
    <location>
        <position position="227"/>
    </location>
    <ligand>
        <name>S-adenosyl-L-methionine</name>
        <dbReference type="ChEBI" id="CHEBI:59789"/>
    </ligand>
</feature>
<keyword evidence="5 15" id="KW-0507">mRNA processing</keyword>
<sequence length="430" mass="49601">MSDQPTYDPARDAEASTGKRRLLQEALPPKPVLKPTTAKPVWMTDEQFSQFNKISSAGTRVPTSEAKPESPLSELHKLKRPNRRMDVGDQQRKAQEAREHEERKTQHQMSRHNPQHKNYVNNNEHVRDFYNQRAHIARKENRNLSPIIKMRNFNNAIKYILINTYAAANNRVLELGCGKGGDLNKYAMARIRQFVGIDISDASIVEAIKRYKNLRQKPFEAFFATGDCFSLTVPEILTPNFGLDQIQYPFDMVSMQFCLHYSFESEAKARRMLENVSKCLKTGGFFIGTIPDSDFIKAKLARNHVKKVANKNKFGNSIYSVEFEEDVPADGNFGKIYGNKYTYFLKDAVDNVPEYIVPFNAFRALAEDYNLEMRYRGSFTELYKERIPEWFHRLSPKIIEGMKRSDGSYGVEGEEKEACAFYLAFSFEKI</sequence>
<dbReference type="GO" id="GO:0004482">
    <property type="term" value="F:mRNA 5'-cap (guanine-N7-)-methyltransferase activity"/>
    <property type="evidence" value="ECO:0007669"/>
    <property type="project" value="UniProtKB-EC"/>
</dbReference>
<feature type="site" description="mRNA cap binding" evidence="17">
    <location>
        <position position="260"/>
    </location>
</feature>
<name>A0A1E3QIE3_9ASCO</name>
<keyword evidence="21" id="KW-1185">Reference proteome</keyword>
<feature type="site" description="mRNA cap binding" evidence="17">
    <location>
        <position position="422"/>
    </location>
</feature>
<organism evidence="20 21">
    <name type="scientific">Babjeviella inositovora NRRL Y-12698</name>
    <dbReference type="NCBI Taxonomy" id="984486"/>
    <lineage>
        <taxon>Eukaryota</taxon>
        <taxon>Fungi</taxon>
        <taxon>Dikarya</taxon>
        <taxon>Ascomycota</taxon>
        <taxon>Saccharomycotina</taxon>
        <taxon>Pichiomycetes</taxon>
        <taxon>Serinales incertae sedis</taxon>
        <taxon>Babjeviella</taxon>
    </lineage>
</organism>
<evidence type="ECO:0000256" key="11">
    <source>
        <dbReference type="ARBA" id="ARBA00032772"/>
    </source>
</evidence>
<evidence type="ECO:0000256" key="9">
    <source>
        <dbReference type="ARBA" id="ARBA00023042"/>
    </source>
</evidence>
<dbReference type="Proteomes" id="UP000094336">
    <property type="component" value="Unassembled WGS sequence"/>
</dbReference>
<comment type="similarity">
    <text evidence="15">Belongs to the class I-like SAM-binding methyltransferase superfamily. mRNA cap 0 methyltransferase family.</text>
</comment>
<dbReference type="STRING" id="984486.A0A1E3QIE3"/>
<keyword evidence="4 15" id="KW-0489">Methyltransferase</keyword>
<dbReference type="EMBL" id="KV454441">
    <property type="protein sequence ID" value="ODQ77410.1"/>
    <property type="molecule type" value="Genomic_DNA"/>
</dbReference>
<dbReference type="CDD" id="cd02440">
    <property type="entry name" value="AdoMet_MTases"/>
    <property type="match status" value="1"/>
</dbReference>
<dbReference type="InterPro" id="IPR004971">
    <property type="entry name" value="mRNA_G-N7_MeTrfase_dom"/>
</dbReference>
<dbReference type="OrthoDB" id="10248867at2759"/>
<evidence type="ECO:0000256" key="16">
    <source>
        <dbReference type="PIRSR" id="PIRSR028762-1"/>
    </source>
</evidence>
<dbReference type="GO" id="GO:0005829">
    <property type="term" value="C:cytosol"/>
    <property type="evidence" value="ECO:0007669"/>
    <property type="project" value="EnsemblFungi"/>
</dbReference>
<feature type="binding site" evidence="16">
    <location>
        <position position="158"/>
    </location>
    <ligand>
        <name>S-adenosyl-L-methionine</name>
        <dbReference type="ChEBI" id="CHEBI:59789"/>
    </ligand>
</feature>
<keyword evidence="9 15" id="KW-0506">mRNA capping</keyword>
<keyword evidence="6 15" id="KW-0808">Transferase</keyword>
<dbReference type="GeneID" id="30147884"/>